<dbReference type="NCBIfam" id="NF003501">
    <property type="entry name" value="PRK05170.1-5"/>
    <property type="match status" value="1"/>
</dbReference>
<dbReference type="NCBIfam" id="NF003507">
    <property type="entry name" value="PRK05170.2-5"/>
    <property type="match status" value="1"/>
</dbReference>
<dbReference type="eggNOG" id="COG2983">
    <property type="taxonomic scope" value="Bacteria"/>
</dbReference>
<evidence type="ECO:0000256" key="1">
    <source>
        <dbReference type="HAMAP-Rule" id="MF_00676"/>
    </source>
</evidence>
<organism evidence="2 3">
    <name type="scientific">Aliivibrio salmonicida (strain LFI1238)</name>
    <name type="common">Vibrio salmonicida (strain LFI1238)</name>
    <dbReference type="NCBI Taxonomy" id="316275"/>
    <lineage>
        <taxon>Bacteria</taxon>
        <taxon>Pseudomonadati</taxon>
        <taxon>Pseudomonadota</taxon>
        <taxon>Gammaproteobacteria</taxon>
        <taxon>Vibrionales</taxon>
        <taxon>Vibrionaceae</taxon>
        <taxon>Aliivibrio</taxon>
    </lineage>
</organism>
<dbReference type="NCBIfam" id="NF003503">
    <property type="entry name" value="PRK05170.2-1"/>
    <property type="match status" value="1"/>
</dbReference>
<dbReference type="PANTHER" id="PTHR37421:SF1">
    <property type="entry name" value="UPF0260 PROTEIN YCGN"/>
    <property type="match status" value="1"/>
</dbReference>
<gene>
    <name evidence="2" type="ordered locus">VSAL_I1007</name>
</gene>
<evidence type="ECO:0000313" key="3">
    <source>
        <dbReference type="Proteomes" id="UP000001730"/>
    </source>
</evidence>
<dbReference type="HAMAP" id="MF_00676">
    <property type="entry name" value="UPF0260"/>
    <property type="match status" value="1"/>
</dbReference>
<reference evidence="2 3" key="1">
    <citation type="journal article" date="2008" name="BMC Genomics">
        <title>The genome sequence of the fish pathogen Aliivibrio salmonicida strain LFI1238 shows extensive evidence of gene decay.</title>
        <authorList>
            <person name="Hjerde E."/>
            <person name="Lorentzen M.S."/>
            <person name="Holden M.T."/>
            <person name="Seeger K."/>
            <person name="Paulsen S."/>
            <person name="Bason N."/>
            <person name="Churcher C."/>
            <person name="Harris D."/>
            <person name="Norbertczak H."/>
            <person name="Quail M.A."/>
            <person name="Sanders S."/>
            <person name="Thurston S."/>
            <person name="Parkhill J."/>
            <person name="Willassen N.P."/>
            <person name="Thomson N.R."/>
        </authorList>
    </citation>
    <scope>NUCLEOTIDE SEQUENCE [LARGE SCALE GENOMIC DNA]</scope>
    <source>
        <strain evidence="2 3">LFI1238</strain>
    </source>
</reference>
<dbReference type="InterPro" id="IPR008228">
    <property type="entry name" value="UCP006173"/>
</dbReference>
<sequence length="190" mass="21875">MRKIPLFIFQVKVSLDSYLVICKPLALLSQDGYKTASSHNECKAMTEQFWQQKKLEEMTEQEWESLCDGCGKCCLHKLMDEDTDEVYYTNVACSWLNSKTCSCKDYAKRFTSGEECLKLSRENIAEFNWLPVTCAYRLLAEGNPIPEWHPLITGSKSAMHAAGESVRNKVVYAIDVKNWEDHITNHPHRN</sequence>
<evidence type="ECO:0000313" key="2">
    <source>
        <dbReference type="EMBL" id="CAQ78692.1"/>
    </source>
</evidence>
<dbReference type="InterPro" id="IPR005358">
    <property type="entry name" value="Puta_zinc/iron-chelating_dom"/>
</dbReference>
<name>B6EIP8_ALISL</name>
<dbReference type="KEGG" id="vsa:VSAL_I1007"/>
<proteinExistence type="inferred from homology"/>
<dbReference type="PANTHER" id="PTHR37421">
    <property type="entry name" value="UPF0260 PROTEIN YCGN"/>
    <property type="match status" value="1"/>
</dbReference>
<dbReference type="Pfam" id="PF03692">
    <property type="entry name" value="CxxCxxCC"/>
    <property type="match status" value="1"/>
</dbReference>
<protein>
    <recommendedName>
        <fullName evidence="1">UPF0260 protein VSAL_I1007</fullName>
    </recommendedName>
</protein>
<dbReference type="Proteomes" id="UP000001730">
    <property type="component" value="Chromosome 1"/>
</dbReference>
<accession>B6EIP8</accession>
<keyword evidence="3" id="KW-1185">Reference proteome</keyword>
<dbReference type="AlphaFoldDB" id="B6EIP8"/>
<dbReference type="EMBL" id="FM178379">
    <property type="protein sequence ID" value="CAQ78692.1"/>
    <property type="molecule type" value="Genomic_DNA"/>
</dbReference>
<dbReference type="HOGENOM" id="CLU_109769_2_0_6"/>
<comment type="similarity">
    <text evidence="1">Belongs to the UPF0260 family.</text>
</comment>